<dbReference type="CDD" id="cd05611">
    <property type="entry name" value="STKc_Rim15_like"/>
    <property type="match status" value="1"/>
</dbReference>
<dbReference type="SMART" id="SM00220">
    <property type="entry name" value="S_TKc"/>
    <property type="match status" value="1"/>
</dbReference>
<feature type="compositionally biased region" description="Basic residues" evidence="11">
    <location>
        <begin position="1609"/>
        <end position="1622"/>
    </location>
</feature>
<dbReference type="GO" id="GO:0005634">
    <property type="term" value="C:nucleus"/>
    <property type="evidence" value="ECO:0007669"/>
    <property type="project" value="TreeGrafter"/>
</dbReference>
<dbReference type="Gene3D" id="3.40.50.2300">
    <property type="match status" value="1"/>
</dbReference>
<feature type="compositionally biased region" description="Polar residues" evidence="11">
    <location>
        <begin position="931"/>
        <end position="946"/>
    </location>
</feature>
<dbReference type="CDD" id="cd00130">
    <property type="entry name" value="PAS"/>
    <property type="match status" value="1"/>
</dbReference>
<dbReference type="Gene3D" id="1.10.510.10">
    <property type="entry name" value="Transferase(Phosphotransferase) domain 1"/>
    <property type="match status" value="2"/>
</dbReference>
<feature type="compositionally biased region" description="Low complexity" evidence="11">
    <location>
        <begin position="1631"/>
        <end position="1653"/>
    </location>
</feature>
<feature type="compositionally biased region" description="Acidic residues" evidence="11">
    <location>
        <begin position="864"/>
        <end position="878"/>
    </location>
</feature>
<evidence type="ECO:0000256" key="2">
    <source>
        <dbReference type="ARBA" id="ARBA00022527"/>
    </source>
</evidence>
<feature type="compositionally biased region" description="Polar residues" evidence="11">
    <location>
        <begin position="1696"/>
        <end position="1711"/>
    </location>
</feature>
<feature type="domain" description="PAS" evidence="14">
    <location>
        <begin position="471"/>
        <end position="544"/>
    </location>
</feature>
<dbReference type="PROSITE" id="PS50112">
    <property type="entry name" value="PAS"/>
    <property type="match status" value="1"/>
</dbReference>
<evidence type="ECO:0000256" key="7">
    <source>
        <dbReference type="ARBA" id="ARBA00022840"/>
    </source>
</evidence>
<dbReference type="PANTHER" id="PTHR24356:SF1">
    <property type="entry name" value="SERINE_THREONINE-PROTEIN KINASE GREATWALL"/>
    <property type="match status" value="1"/>
</dbReference>
<keyword evidence="17" id="KW-1185">Reference proteome</keyword>
<feature type="region of interest" description="Disordered" evidence="11">
    <location>
        <begin position="2217"/>
        <end position="2236"/>
    </location>
</feature>
<keyword evidence="2" id="KW-0723">Serine/threonine-protein kinase</keyword>
<feature type="compositionally biased region" description="Basic residues" evidence="11">
    <location>
        <begin position="2178"/>
        <end position="2191"/>
    </location>
</feature>
<keyword evidence="7" id="KW-0067">ATP-binding</keyword>
<dbReference type="PROSITE" id="PS51285">
    <property type="entry name" value="AGC_KINASE_CTER"/>
    <property type="match status" value="1"/>
</dbReference>
<feature type="region of interest" description="Disordered" evidence="11">
    <location>
        <begin position="1056"/>
        <end position="1078"/>
    </location>
</feature>
<feature type="compositionally biased region" description="Acidic residues" evidence="11">
    <location>
        <begin position="1525"/>
        <end position="1536"/>
    </location>
</feature>
<dbReference type="InterPro" id="IPR000961">
    <property type="entry name" value="AGC-kinase_C"/>
</dbReference>
<dbReference type="EMBL" id="CYGV01001112">
    <property type="protein sequence ID" value="CUA70314.1"/>
    <property type="molecule type" value="Genomic_DNA"/>
</dbReference>
<proteinExistence type="predicted"/>
<dbReference type="SUPFAM" id="SSF56112">
    <property type="entry name" value="Protein kinase-like (PK-like)"/>
    <property type="match status" value="1"/>
</dbReference>
<dbReference type="Proteomes" id="UP000044841">
    <property type="component" value="Unassembled WGS sequence"/>
</dbReference>
<feature type="region of interest" description="Disordered" evidence="11">
    <location>
        <begin position="1598"/>
        <end position="1757"/>
    </location>
</feature>
<evidence type="ECO:0000256" key="9">
    <source>
        <dbReference type="ARBA" id="ARBA00048679"/>
    </source>
</evidence>
<dbReference type="InterPro" id="IPR050236">
    <property type="entry name" value="Ser_Thr_kinase_AGC"/>
</dbReference>
<feature type="compositionally biased region" description="Basic and acidic residues" evidence="11">
    <location>
        <begin position="879"/>
        <end position="893"/>
    </location>
</feature>
<feature type="compositionally biased region" description="Pro residues" evidence="11">
    <location>
        <begin position="1"/>
        <end position="10"/>
    </location>
</feature>
<dbReference type="InterPro" id="IPR001789">
    <property type="entry name" value="Sig_transdc_resp-reg_receiver"/>
</dbReference>
<dbReference type="EC" id="2.7.11.1" evidence="1"/>
<evidence type="ECO:0000256" key="3">
    <source>
        <dbReference type="ARBA" id="ARBA00022553"/>
    </source>
</evidence>
<evidence type="ECO:0000256" key="8">
    <source>
        <dbReference type="ARBA" id="ARBA00047899"/>
    </source>
</evidence>
<evidence type="ECO:0000256" key="10">
    <source>
        <dbReference type="PROSITE-ProRule" id="PRU00169"/>
    </source>
</evidence>
<comment type="catalytic activity">
    <reaction evidence="9">
        <text>L-seryl-[protein] + ATP = O-phospho-L-seryl-[protein] + ADP + H(+)</text>
        <dbReference type="Rhea" id="RHEA:17989"/>
        <dbReference type="Rhea" id="RHEA-COMP:9863"/>
        <dbReference type="Rhea" id="RHEA-COMP:11604"/>
        <dbReference type="ChEBI" id="CHEBI:15378"/>
        <dbReference type="ChEBI" id="CHEBI:29999"/>
        <dbReference type="ChEBI" id="CHEBI:30616"/>
        <dbReference type="ChEBI" id="CHEBI:83421"/>
        <dbReference type="ChEBI" id="CHEBI:456216"/>
        <dbReference type="EC" id="2.7.11.1"/>
    </reaction>
</comment>
<dbReference type="PROSITE" id="PS50110">
    <property type="entry name" value="RESPONSE_REGULATORY"/>
    <property type="match status" value="1"/>
</dbReference>
<dbReference type="CDD" id="cd17546">
    <property type="entry name" value="REC_hyHK_CKI1_RcsC-like"/>
    <property type="match status" value="1"/>
</dbReference>
<feature type="compositionally biased region" description="Acidic residues" evidence="11">
    <location>
        <begin position="143"/>
        <end position="152"/>
    </location>
</feature>
<evidence type="ECO:0000259" key="12">
    <source>
        <dbReference type="PROSITE" id="PS50011"/>
    </source>
</evidence>
<dbReference type="FunFam" id="1.10.510.10:FF:000580">
    <property type="entry name" value="AGC protein kinase"/>
    <property type="match status" value="1"/>
</dbReference>
<evidence type="ECO:0000259" key="15">
    <source>
        <dbReference type="PROSITE" id="PS51285"/>
    </source>
</evidence>
<dbReference type="SUPFAM" id="SSF52172">
    <property type="entry name" value="CheY-like"/>
    <property type="match status" value="1"/>
</dbReference>
<evidence type="ECO:0000256" key="5">
    <source>
        <dbReference type="ARBA" id="ARBA00022741"/>
    </source>
</evidence>
<dbReference type="InterPro" id="IPR035965">
    <property type="entry name" value="PAS-like_dom_sf"/>
</dbReference>
<feature type="compositionally biased region" description="Polar residues" evidence="11">
    <location>
        <begin position="438"/>
        <end position="459"/>
    </location>
</feature>
<feature type="compositionally biased region" description="Basic and acidic residues" evidence="11">
    <location>
        <begin position="1672"/>
        <end position="1693"/>
    </location>
</feature>
<evidence type="ECO:0000313" key="16">
    <source>
        <dbReference type="EMBL" id="CUA70314.1"/>
    </source>
</evidence>
<feature type="region of interest" description="Disordered" evidence="11">
    <location>
        <begin position="1242"/>
        <end position="1349"/>
    </location>
</feature>
<dbReference type="PROSITE" id="PS50011">
    <property type="entry name" value="PROTEIN_KINASE_DOM"/>
    <property type="match status" value="1"/>
</dbReference>
<feature type="compositionally biased region" description="Low complexity" evidence="11">
    <location>
        <begin position="1326"/>
        <end position="1335"/>
    </location>
</feature>
<feature type="compositionally biased region" description="Polar residues" evidence="11">
    <location>
        <begin position="260"/>
        <end position="273"/>
    </location>
</feature>
<feature type="compositionally biased region" description="Gly residues" evidence="11">
    <location>
        <begin position="1300"/>
        <end position="1314"/>
    </location>
</feature>
<evidence type="ECO:0000259" key="13">
    <source>
        <dbReference type="PROSITE" id="PS50110"/>
    </source>
</evidence>
<accession>A0A0K6FVY1</accession>
<feature type="compositionally biased region" description="Basic and acidic residues" evidence="11">
    <location>
        <begin position="124"/>
        <end position="133"/>
    </location>
</feature>
<dbReference type="Gene3D" id="3.30.450.20">
    <property type="entry name" value="PAS domain"/>
    <property type="match status" value="1"/>
</dbReference>
<dbReference type="GO" id="GO:0004674">
    <property type="term" value="F:protein serine/threonine kinase activity"/>
    <property type="evidence" value="ECO:0007669"/>
    <property type="project" value="UniProtKB-KW"/>
</dbReference>
<keyword evidence="4" id="KW-0808">Transferase</keyword>
<dbReference type="InterPro" id="IPR011009">
    <property type="entry name" value="Kinase-like_dom_sf"/>
</dbReference>
<feature type="region of interest" description="Disordered" evidence="11">
    <location>
        <begin position="2172"/>
        <end position="2191"/>
    </location>
</feature>
<feature type="region of interest" description="Disordered" evidence="11">
    <location>
        <begin position="1967"/>
        <end position="2024"/>
    </location>
</feature>
<feature type="compositionally biased region" description="Polar residues" evidence="11">
    <location>
        <begin position="158"/>
        <end position="168"/>
    </location>
</feature>
<feature type="domain" description="Response regulatory" evidence="13">
    <location>
        <begin position="1763"/>
        <end position="1893"/>
    </location>
</feature>
<feature type="compositionally biased region" description="Pro residues" evidence="11">
    <location>
        <begin position="1744"/>
        <end position="1754"/>
    </location>
</feature>
<sequence>MSAPPPPPSRVSPAGLMFAPTPRDARAPASMLHEPSPVPMLPKALSAGTLASQQWPSLPPTPSNTATSTPNPPTANQISMPFIKRHIRRRLTNAKETCDKELHKVIHSITIYVEERLREPSEPDFESYLHDLGNHGVLTNPMTDDESDDDHDVDYRSRQVSASSSPNSFRRPLGLPTRSIASTSSYGEASPSRKASDPLTRQHMAPPPAPNWQQTAPLARRMSRSRPHPGSLPIGPPSNSGSRPASRSRSPLPSAHHESQTVSSSPRTGTNSRRLSRMMDYEEAVDPFMSTLHEMTAIATDVVDMSIAQITSQPKACTEIVQKVQTIGRAWDEHPDWHGRAWYVQLLLAVAGLSRVVEWWEAEKQFWNFDEDDESEMEPMVFVMKPSSQPASANLSSARELPEVRSPLSRASSSGTRGTPLDTAGAVSGEITSEGLPENSTLLAPEISQSTEPEQGQPQTDEDQAQENAQETETLRIRAEEAQAVTIVLELALDGEELLWTNRSWSEIIGSNPEDVIGTAITRLLAPEHADVFVKSTRQLREDDSHTIEVVFQMRIEAGTPEPVYQQFEGKGMLMLDRVSGEPTHTMWVIKPVGAAEADDVAELELPPAMNQVPQSRPVVTLRRASTDSRLGILPRPFSHAPVLCRICECQIPDWFFEKHNETCHELHRLEAEIGEHNDTISDLRTTIRGLTTSLDRASPVAVPEYRGVSLVNPSPSPLLGMPTQQVLRPHGPHAPLSNRLQRGSLRKQQHHTLQLLDDILQTAQEIAIPALREDQHDIPIERQRLMSPPSEHKIETVQKWTKPHTDDPGLNRLGNDVYAVIRHKVDSVNRLTNTIRYAEKVRREWEELVELERIDAEPLEPLPEGDEPLEEGEDTEEERDRGNAEDQAHEGDDVSSTTSEYAFGRRVSSEPTPMAPSPAPADQPAENSEAETPTESGSASTSTPESIPIATPAPRPPSMIVPQTFQGILTTRSSTPSSISSPLATAAPIVAAVTPEHMSLNNPNELSPQTVRTRRSVQNVSLLVTPPMSPSVAPQDDKTAKKNRRMSTIQPIVASPTASSKDGPLSPRIPFSTTVAPRPAPSSIKDFEIIKPISKGAFGSVFLAKKKTTGDYFAIKVLKKADMIAKNQITNVKAERMILMKQSESPFVVKLYFTFQSKENLYLVMEYLNGGDCASLIKTLGALPEEWTRAYIAEVTLGLEYLHAKGVVHRDLKPDNLLIDQHGHLKLTDFGLSRIGLLGRQTRESTRHTHSISSDRPFRGDKPRNSPGSRPTSMDSPHLHSPIISPEQGAPISYFSSHGLGGSSGTPGLGTPGLGPLMFPDDISESSGSESVSGWLPWRRPPRPADSPMQSFATDMTLDLRSMVPMSSGGGGTPPANEQQKFVGTPDYLAPETILGIGNDDTNVDWWALGVITYEFLYGFPPFHASTPQEVFDNIISRRIDWHEEEEDIEYSPEARAIMERLMATEINKRLGYNGADEVKSHEWFTGIEWDKVTTTEAQFVPQVTDPESTDYFDARGALPQIFQEDDPPATDTPEDQPVTPSGGTGPSISRPIPISKEGQPPDEDFGAFSYKNLPVLKQANDDVIRKMRTDQMAPMTYTLSEPTPQQQHHRRRSVSQKIKKPLNLESRVAASGSTNPPSPSTSTSSIASSPSRGSMQPSTPASSMSGHVRRPSEFGAVERFKSNHLDNDGVRRNSMPSRLRTSSISSQDMNAPLPQQAGEEQWTGEPRAISPVQSRPASVVPKMPPPPAPAQPAPQSDRGLVVLIAEDNPISSKVLETLLTRMGCRCVVVGDGSEAISVAMGDIKFDCILMDYQMPSVDGEVAARLIKTTKNKNSNVPIVAVSAYSGYEETCMAMSRNKAASSGNTVAATTIRYFEVPPNAEPTTKAIAELLKAVHRQYEQHEQENKRRQQWETDTLQKQALHQQSVDIRLAAMQQQIDSLRGYPTQPYPQPQAPAYAPGIPAPAPMYFAQPQPPTQQFSVTPPAQQQPQQAGQSTPSSARQPRSFKRLKQYQPNESEGDESMMNMSVNMNGQMMPQLPEPSIAPMDEERVHALARKKNPVGSIPSAMRAHILRLMALNPHEALPPSHVEDQPAPEGIIRFVWEKTPKSSPHNGRMKQIVIEDLQRSRHLYPLVPTADFAAPLLDACFDQAFTTLRGKWRIQCGEPGLESKVEAKAKRTRRHNRKKSKLNHRVAARQNLPQFAHTTFDPALIPEVMSSESSEDEADGKKDFQTRGFSWRSQRAQNLYQCLDEEENSGRDRALRRGGARRERRDGGPKVGDPLPPKARLFG</sequence>
<dbReference type="InterPro" id="IPR000719">
    <property type="entry name" value="Prot_kinase_dom"/>
</dbReference>
<evidence type="ECO:0000259" key="14">
    <source>
        <dbReference type="PROSITE" id="PS50112"/>
    </source>
</evidence>
<keyword evidence="6 16" id="KW-0418">Kinase</keyword>
<dbReference type="FunFam" id="1.10.510.10:FF:000340">
    <property type="entry name" value="Serine threonine protein kinase"/>
    <property type="match status" value="1"/>
</dbReference>
<feature type="modified residue" description="4-aspartylphosphate" evidence="10">
    <location>
        <position position="1813"/>
    </location>
</feature>
<protein>
    <recommendedName>
        <fullName evidence="1">non-specific serine/threonine protein kinase</fullName>
        <ecNumber evidence="1">2.7.11.1</ecNumber>
    </recommendedName>
</protein>
<evidence type="ECO:0000256" key="1">
    <source>
        <dbReference type="ARBA" id="ARBA00012513"/>
    </source>
</evidence>
<feature type="compositionally biased region" description="Low complexity" evidence="11">
    <location>
        <begin position="237"/>
        <end position="254"/>
    </location>
</feature>
<dbReference type="InterPro" id="IPR011006">
    <property type="entry name" value="CheY-like_superfamily"/>
</dbReference>
<dbReference type="PROSITE" id="PS00108">
    <property type="entry name" value="PROTEIN_KINASE_ST"/>
    <property type="match status" value="1"/>
</dbReference>
<dbReference type="GO" id="GO:0005737">
    <property type="term" value="C:cytoplasm"/>
    <property type="evidence" value="ECO:0007669"/>
    <property type="project" value="TreeGrafter"/>
</dbReference>
<evidence type="ECO:0000256" key="6">
    <source>
        <dbReference type="ARBA" id="ARBA00022777"/>
    </source>
</evidence>
<keyword evidence="3 10" id="KW-0597">Phosphoprotein</keyword>
<dbReference type="Gene3D" id="3.30.200.20">
    <property type="entry name" value="Phosphorylase Kinase, domain 1"/>
    <property type="match status" value="1"/>
</dbReference>
<dbReference type="GO" id="GO:1901992">
    <property type="term" value="P:positive regulation of mitotic cell cycle phase transition"/>
    <property type="evidence" value="ECO:0007669"/>
    <property type="project" value="UniProtKB-ARBA"/>
</dbReference>
<dbReference type="Pfam" id="PF00069">
    <property type="entry name" value="Pkinase"/>
    <property type="match status" value="2"/>
</dbReference>
<feature type="region of interest" description="Disordered" evidence="11">
    <location>
        <begin position="1"/>
        <end position="77"/>
    </location>
</feature>
<dbReference type="PANTHER" id="PTHR24356">
    <property type="entry name" value="SERINE/THREONINE-PROTEIN KINASE"/>
    <property type="match status" value="1"/>
</dbReference>
<dbReference type="InterPro" id="IPR000014">
    <property type="entry name" value="PAS"/>
</dbReference>
<evidence type="ECO:0000313" key="17">
    <source>
        <dbReference type="Proteomes" id="UP000044841"/>
    </source>
</evidence>
<feature type="domain" description="Protein kinase" evidence="12">
    <location>
        <begin position="1088"/>
        <end position="1486"/>
    </location>
</feature>
<feature type="region of interest" description="Disordered" evidence="11">
    <location>
        <begin position="857"/>
        <end position="962"/>
    </location>
</feature>
<feature type="compositionally biased region" description="Polar residues" evidence="11">
    <location>
        <begin position="1267"/>
        <end position="1276"/>
    </location>
</feature>
<feature type="region of interest" description="Disordered" evidence="11">
    <location>
        <begin position="2250"/>
        <end position="2291"/>
    </location>
</feature>
<dbReference type="GO" id="GO:0000160">
    <property type="term" value="P:phosphorelay signal transduction system"/>
    <property type="evidence" value="ECO:0007669"/>
    <property type="project" value="InterPro"/>
</dbReference>
<keyword evidence="5" id="KW-0547">Nucleotide-binding</keyword>
<name>A0A0K6FVY1_9AGAM</name>
<dbReference type="FunFam" id="3.30.200.20:FF:001008">
    <property type="entry name" value="Serine/threonine-protein kinase cek1"/>
    <property type="match status" value="1"/>
</dbReference>
<dbReference type="GO" id="GO:0005524">
    <property type="term" value="F:ATP binding"/>
    <property type="evidence" value="ECO:0007669"/>
    <property type="project" value="UniProtKB-KW"/>
</dbReference>
<feature type="region of interest" description="Disordered" evidence="11">
    <location>
        <begin position="124"/>
        <end position="276"/>
    </location>
</feature>
<evidence type="ECO:0000256" key="4">
    <source>
        <dbReference type="ARBA" id="ARBA00022679"/>
    </source>
</evidence>
<dbReference type="InterPro" id="IPR008271">
    <property type="entry name" value="Ser/Thr_kinase_AS"/>
</dbReference>
<dbReference type="SUPFAM" id="SSF55785">
    <property type="entry name" value="PYP-like sensor domain (PAS domain)"/>
    <property type="match status" value="1"/>
</dbReference>
<evidence type="ECO:0000256" key="11">
    <source>
        <dbReference type="SAM" id="MobiDB-lite"/>
    </source>
</evidence>
<dbReference type="Pfam" id="PF00072">
    <property type="entry name" value="Response_reg"/>
    <property type="match status" value="1"/>
</dbReference>
<feature type="region of interest" description="Disordered" evidence="11">
    <location>
        <begin position="1026"/>
        <end position="1045"/>
    </location>
</feature>
<reference evidence="16 17" key="1">
    <citation type="submission" date="2015-07" db="EMBL/GenBank/DDBJ databases">
        <authorList>
            <person name="Noorani M."/>
        </authorList>
    </citation>
    <scope>NUCLEOTIDE SEQUENCE [LARGE SCALE GENOMIC DNA]</scope>
    <source>
        <strain evidence="16">BBA 69670</strain>
    </source>
</reference>
<feature type="domain" description="AGC-kinase C-terminal" evidence="15">
    <location>
        <begin position="1487"/>
        <end position="1582"/>
    </location>
</feature>
<gene>
    <name evidence="16" type="ORF">RSOLAG22IIIB_00669</name>
</gene>
<comment type="catalytic activity">
    <reaction evidence="8">
        <text>L-threonyl-[protein] + ATP = O-phospho-L-threonyl-[protein] + ADP + H(+)</text>
        <dbReference type="Rhea" id="RHEA:46608"/>
        <dbReference type="Rhea" id="RHEA-COMP:11060"/>
        <dbReference type="Rhea" id="RHEA-COMP:11605"/>
        <dbReference type="ChEBI" id="CHEBI:15378"/>
        <dbReference type="ChEBI" id="CHEBI:30013"/>
        <dbReference type="ChEBI" id="CHEBI:30616"/>
        <dbReference type="ChEBI" id="CHEBI:61977"/>
        <dbReference type="ChEBI" id="CHEBI:456216"/>
        <dbReference type="EC" id="2.7.11.1"/>
    </reaction>
</comment>
<feature type="region of interest" description="Disordered" evidence="11">
    <location>
        <begin position="391"/>
        <end position="472"/>
    </location>
</feature>
<organism evidence="16 17">
    <name type="scientific">Rhizoctonia solani</name>
    <dbReference type="NCBI Taxonomy" id="456999"/>
    <lineage>
        <taxon>Eukaryota</taxon>
        <taxon>Fungi</taxon>
        <taxon>Dikarya</taxon>
        <taxon>Basidiomycota</taxon>
        <taxon>Agaricomycotina</taxon>
        <taxon>Agaricomycetes</taxon>
        <taxon>Cantharellales</taxon>
        <taxon>Ceratobasidiaceae</taxon>
        <taxon>Rhizoctonia</taxon>
    </lineage>
</organism>
<feature type="compositionally biased region" description="Basic and acidic residues" evidence="11">
    <location>
        <begin position="2256"/>
        <end position="2276"/>
    </location>
</feature>
<feature type="compositionally biased region" description="Low complexity" evidence="11">
    <location>
        <begin position="1983"/>
        <end position="2001"/>
    </location>
</feature>
<feature type="region of interest" description="Disordered" evidence="11">
    <location>
        <begin position="1524"/>
        <end position="1571"/>
    </location>
</feature>
<dbReference type="SMART" id="SM00448">
    <property type="entry name" value="REC"/>
    <property type="match status" value="1"/>
</dbReference>
<feature type="compositionally biased region" description="Polar residues" evidence="11">
    <location>
        <begin position="1654"/>
        <end position="1667"/>
    </location>
</feature>